<dbReference type="AlphaFoldDB" id="A8XU94"/>
<proteinExistence type="predicted"/>
<dbReference type="InterPro" id="IPR006758">
    <property type="entry name" value="A32L"/>
</dbReference>
<dbReference type="Gene3D" id="3.40.50.300">
    <property type="entry name" value="P-loop containing nucleotide triphosphate hydrolases"/>
    <property type="match status" value="1"/>
</dbReference>
<accession>A8XU94</accession>
<dbReference type="EMBL" id="HE601380">
    <property type="protein sequence ID" value="CAP36219.2"/>
    <property type="molecule type" value="Genomic_DNA"/>
</dbReference>
<dbReference type="Proteomes" id="UP000008549">
    <property type="component" value="Unassembled WGS sequence"/>
</dbReference>
<dbReference type="PANTHER" id="PTHR31511:SF12">
    <property type="entry name" value="RHO TERMINATION FACTOR N-TERMINAL DOMAIN-CONTAINING PROTEIN"/>
    <property type="match status" value="1"/>
</dbReference>
<dbReference type="InParanoid" id="A8XU94"/>
<keyword evidence="2" id="KW-1185">Reference proteome</keyword>
<sequence>MSSDFADYSVKNYYSIRKNNPLLPSSIRACIIGKSGCGKTNLLMNLLLDKFEGDDYLDYDSLYIFSTTLFQPCYQALINGFQNGLSKKDIRECFKNQNFMVEKKDKQEITIHTSDSLDDIPDPSSIDPNKKTLIIFDDLMLEKQNKIEQYYTRGRHNNIDCFYISQSYIKLPKNTIRENANLFIVFPQDKLNLDYIYRDHCSELDKERFLEMSSEIWKEKFSFLIIDKTSEACRNKHSKIRNDDYERESPEVFYFLSSERKLTDELITFDKIEKYFFFTKNDKLRKDIDKSYKTKFHGGSEPIFLYCNDKLFCNRYGPYGDNIIDIEQTRDTTRFNKKNTPINKIDFEIRGNTNENVPSIKNDTHYIITSEDDIKFLYNSRASVFISEEDEHLLSLKDVEQLYRRANTDVPDKRIKDSISENERRKMLLSMAFTDGLIHSSTY</sequence>
<dbReference type="RefSeq" id="XP_045096599.1">
    <property type="nucleotide sequence ID" value="XM_045241403.1"/>
</dbReference>
<protein>
    <submittedName>
        <fullName evidence="1">Protein CBG18876</fullName>
    </submittedName>
</protein>
<dbReference type="InterPro" id="IPR027417">
    <property type="entry name" value="P-loop_NTPase"/>
</dbReference>
<gene>
    <name evidence="1" type="ORF">CBG18876</name>
    <name evidence="1" type="ORF">CBG_18876</name>
</gene>
<dbReference type="GeneID" id="8588461"/>
<evidence type="ECO:0000313" key="1">
    <source>
        <dbReference type="EMBL" id="CAP36219.2"/>
    </source>
</evidence>
<dbReference type="Pfam" id="PF04665">
    <property type="entry name" value="Pox_A32"/>
    <property type="match status" value="1"/>
</dbReference>
<dbReference type="eggNOG" id="ENOG502S8CQ">
    <property type="taxonomic scope" value="Eukaryota"/>
</dbReference>
<reference evidence="1 2" key="1">
    <citation type="journal article" date="2003" name="PLoS Biol.">
        <title>The genome sequence of Caenorhabditis briggsae: a platform for comparative genomics.</title>
        <authorList>
            <person name="Stein L.D."/>
            <person name="Bao Z."/>
            <person name="Blasiar D."/>
            <person name="Blumenthal T."/>
            <person name="Brent M.R."/>
            <person name="Chen N."/>
            <person name="Chinwalla A."/>
            <person name="Clarke L."/>
            <person name="Clee C."/>
            <person name="Coghlan A."/>
            <person name="Coulson A."/>
            <person name="D'Eustachio P."/>
            <person name="Fitch D.H."/>
            <person name="Fulton L.A."/>
            <person name="Fulton R.E."/>
            <person name="Griffiths-Jones S."/>
            <person name="Harris T.W."/>
            <person name="Hillier L.W."/>
            <person name="Kamath R."/>
            <person name="Kuwabara P.E."/>
            <person name="Mardis E.R."/>
            <person name="Marra M.A."/>
            <person name="Miner T.L."/>
            <person name="Minx P."/>
            <person name="Mullikin J.C."/>
            <person name="Plumb R.W."/>
            <person name="Rogers J."/>
            <person name="Schein J.E."/>
            <person name="Sohrmann M."/>
            <person name="Spieth J."/>
            <person name="Stajich J.E."/>
            <person name="Wei C."/>
            <person name="Willey D."/>
            <person name="Wilson R.K."/>
            <person name="Durbin R."/>
            <person name="Waterston R.H."/>
        </authorList>
    </citation>
    <scope>NUCLEOTIDE SEQUENCE [LARGE SCALE GENOMIC DNA]</scope>
    <source>
        <strain evidence="1 2">AF16</strain>
    </source>
</reference>
<dbReference type="HOGENOM" id="CLU_618532_0_0_1"/>
<dbReference type="KEGG" id="cbr:CBG_18876"/>
<organism evidence="1 2">
    <name type="scientific">Caenorhabditis briggsae</name>
    <dbReference type="NCBI Taxonomy" id="6238"/>
    <lineage>
        <taxon>Eukaryota</taxon>
        <taxon>Metazoa</taxon>
        <taxon>Ecdysozoa</taxon>
        <taxon>Nematoda</taxon>
        <taxon>Chromadorea</taxon>
        <taxon>Rhabditida</taxon>
        <taxon>Rhabditina</taxon>
        <taxon>Rhabditomorpha</taxon>
        <taxon>Rhabditoidea</taxon>
        <taxon>Rhabditidae</taxon>
        <taxon>Peloderinae</taxon>
        <taxon>Caenorhabditis</taxon>
    </lineage>
</organism>
<dbReference type="PANTHER" id="PTHR31511">
    <property type="entry name" value="PROTEIN CBG23764"/>
    <property type="match status" value="1"/>
</dbReference>
<evidence type="ECO:0000313" key="2">
    <source>
        <dbReference type="Proteomes" id="UP000008549"/>
    </source>
</evidence>
<dbReference type="CTD" id="8588461"/>
<dbReference type="SUPFAM" id="SSF52540">
    <property type="entry name" value="P-loop containing nucleoside triphosphate hydrolases"/>
    <property type="match status" value="1"/>
</dbReference>
<reference evidence="1 2" key="2">
    <citation type="journal article" date="2011" name="PLoS Genet.">
        <title>Caenorhabditis briggsae recombinant inbred line genotypes reveal inter-strain incompatibility and the evolution of recombination.</title>
        <authorList>
            <person name="Ross J.A."/>
            <person name="Koboldt D.C."/>
            <person name="Staisch J.E."/>
            <person name="Chamberlin H.M."/>
            <person name="Gupta B.P."/>
            <person name="Miller R.D."/>
            <person name="Baird S.E."/>
            <person name="Haag E.S."/>
        </authorList>
    </citation>
    <scope>NUCLEOTIDE SEQUENCE [LARGE SCALE GENOMIC DNA]</scope>
    <source>
        <strain evidence="1 2">AF16</strain>
    </source>
</reference>
<name>A8XU94_CAEBR</name>